<dbReference type="InterPro" id="IPR018060">
    <property type="entry name" value="HTH_AraC"/>
</dbReference>
<dbReference type="PANTHER" id="PTHR46796">
    <property type="entry name" value="HTH-TYPE TRANSCRIPTIONAL ACTIVATOR RHAS-RELATED"/>
    <property type="match status" value="1"/>
</dbReference>
<dbReference type="Proteomes" id="UP000295075">
    <property type="component" value="Unassembled WGS sequence"/>
</dbReference>
<comment type="caution">
    <text evidence="5">The sequence shown here is derived from an EMBL/GenBank/DDBJ whole genome shotgun (WGS) entry which is preliminary data.</text>
</comment>
<proteinExistence type="predicted"/>
<dbReference type="PANTHER" id="PTHR46796:SF13">
    <property type="entry name" value="HTH-TYPE TRANSCRIPTIONAL ACTIVATOR RHAS"/>
    <property type="match status" value="1"/>
</dbReference>
<evidence type="ECO:0000313" key="6">
    <source>
        <dbReference type="Proteomes" id="UP000295075"/>
    </source>
</evidence>
<evidence type="ECO:0000256" key="2">
    <source>
        <dbReference type="ARBA" id="ARBA00023125"/>
    </source>
</evidence>
<dbReference type="InterPro" id="IPR018062">
    <property type="entry name" value="HTH_AraC-typ_CS"/>
</dbReference>
<dbReference type="EMBL" id="SMKA01000090">
    <property type="protein sequence ID" value="TDC27684.1"/>
    <property type="molecule type" value="Genomic_DNA"/>
</dbReference>
<dbReference type="OrthoDB" id="241790at2"/>
<dbReference type="InterPro" id="IPR032783">
    <property type="entry name" value="AraC_lig"/>
</dbReference>
<sequence length="309" mass="33258">MDLLADVLAVGGVQGALGARIEGAEPWSLNWTDIPGAVFYALTSGSAWLGVPGHEPLQLLPGDVVLLPTGADHVISSAPRVLTPKKCDSEAAAHARLTGEVLRFGTGEVQSRLLAATYSHDPAVLTQVLAQLPQVIHLPVDANGNCLDDSTKLLARELAYPQLGSAVVLDRLVDILLVQFLRVWLSRRPEEAKETWLGVLDDPLLTAALTKLHADPARPWTTELLSAELGVSRATLTRRFVATTGQAPGAYLTQWRMDLAARRLRDTDDTLDTVARSVGYTSAYAFSRAFSRARGQAPGRYRVTARVAA</sequence>
<dbReference type="PROSITE" id="PS01124">
    <property type="entry name" value="HTH_ARAC_FAMILY_2"/>
    <property type="match status" value="1"/>
</dbReference>
<protein>
    <submittedName>
        <fullName evidence="5">AraC family transcriptional regulator</fullName>
    </submittedName>
</protein>
<evidence type="ECO:0000256" key="1">
    <source>
        <dbReference type="ARBA" id="ARBA00023015"/>
    </source>
</evidence>
<dbReference type="SMART" id="SM00342">
    <property type="entry name" value="HTH_ARAC"/>
    <property type="match status" value="1"/>
</dbReference>
<evidence type="ECO:0000313" key="5">
    <source>
        <dbReference type="EMBL" id="TDC27684.1"/>
    </source>
</evidence>
<dbReference type="GO" id="GO:0043565">
    <property type="term" value="F:sequence-specific DNA binding"/>
    <property type="evidence" value="ECO:0007669"/>
    <property type="project" value="InterPro"/>
</dbReference>
<keyword evidence="3" id="KW-0804">Transcription</keyword>
<dbReference type="InterPro" id="IPR009057">
    <property type="entry name" value="Homeodomain-like_sf"/>
</dbReference>
<dbReference type="Pfam" id="PF12833">
    <property type="entry name" value="HTH_18"/>
    <property type="match status" value="1"/>
</dbReference>
<gene>
    <name evidence="5" type="ORF">E1261_20235</name>
</gene>
<keyword evidence="2" id="KW-0238">DNA-binding</keyword>
<dbReference type="GO" id="GO:0003700">
    <property type="term" value="F:DNA-binding transcription factor activity"/>
    <property type="evidence" value="ECO:0007669"/>
    <property type="project" value="InterPro"/>
</dbReference>
<dbReference type="AlphaFoldDB" id="A0A4R4PYQ1"/>
<dbReference type="Pfam" id="PF12852">
    <property type="entry name" value="Cupin_6"/>
    <property type="match status" value="1"/>
</dbReference>
<dbReference type="SUPFAM" id="SSF46689">
    <property type="entry name" value="Homeodomain-like"/>
    <property type="match status" value="2"/>
</dbReference>
<keyword evidence="1" id="KW-0805">Transcription regulation</keyword>
<dbReference type="InterPro" id="IPR050204">
    <property type="entry name" value="AraC_XylS_family_regulators"/>
</dbReference>
<evidence type="ECO:0000259" key="4">
    <source>
        <dbReference type="PROSITE" id="PS01124"/>
    </source>
</evidence>
<dbReference type="Gene3D" id="1.10.10.60">
    <property type="entry name" value="Homeodomain-like"/>
    <property type="match status" value="2"/>
</dbReference>
<keyword evidence="6" id="KW-1185">Reference proteome</keyword>
<evidence type="ECO:0000256" key="3">
    <source>
        <dbReference type="ARBA" id="ARBA00023163"/>
    </source>
</evidence>
<feature type="domain" description="HTH araC/xylS-type" evidence="4">
    <location>
        <begin position="206"/>
        <end position="304"/>
    </location>
</feature>
<name>A0A4R4PYQ1_9ACTN</name>
<dbReference type="PROSITE" id="PS00041">
    <property type="entry name" value="HTH_ARAC_FAMILY_1"/>
    <property type="match status" value="1"/>
</dbReference>
<reference evidence="5 6" key="1">
    <citation type="submission" date="2019-03" db="EMBL/GenBank/DDBJ databases">
        <title>Draft genome sequences of novel Actinobacteria.</title>
        <authorList>
            <person name="Sahin N."/>
            <person name="Ay H."/>
            <person name="Saygin H."/>
        </authorList>
    </citation>
    <scope>NUCLEOTIDE SEQUENCE [LARGE SCALE GENOMIC DNA]</scope>
    <source>
        <strain evidence="5 6">JCM 30547</strain>
    </source>
</reference>
<accession>A0A4R4PYQ1</accession>
<organism evidence="5 6">
    <name type="scientific">Kribbella albertanoniae</name>
    <dbReference type="NCBI Taxonomy" id="1266829"/>
    <lineage>
        <taxon>Bacteria</taxon>
        <taxon>Bacillati</taxon>
        <taxon>Actinomycetota</taxon>
        <taxon>Actinomycetes</taxon>
        <taxon>Propionibacteriales</taxon>
        <taxon>Kribbellaceae</taxon>
        <taxon>Kribbella</taxon>
    </lineage>
</organism>
<dbReference type="RefSeq" id="WP_132408681.1">
    <property type="nucleotide sequence ID" value="NZ_SMKA01000090.1"/>
</dbReference>